<dbReference type="PROSITE" id="PS51257">
    <property type="entry name" value="PROKAR_LIPOPROTEIN"/>
    <property type="match status" value="1"/>
</dbReference>
<dbReference type="Gene3D" id="2.40.50.100">
    <property type="match status" value="1"/>
</dbReference>
<reference evidence="6" key="1">
    <citation type="submission" date="2020-10" db="EMBL/GenBank/DDBJ databases">
        <title>Genome Sequence of ESBL Producing Zambian Clinical Strains.</title>
        <authorList>
            <person name="Shawa M."/>
            <person name="Furuta Y."/>
            <person name="Simbotwe M."/>
            <person name="Mulenga E."/>
            <person name="Mubanga M."/>
            <person name="Mulenga G."/>
            <person name="Kaile C."/>
            <person name="Zorigt T."/>
            <person name="Hang'ombe B."/>
            <person name="Higashi H."/>
        </authorList>
    </citation>
    <scope>NUCLEOTIDE SEQUENCE</scope>
    <source>
        <strain evidence="6">Zam_UTH_09</strain>
    </source>
</reference>
<evidence type="ECO:0000259" key="5">
    <source>
        <dbReference type="Pfam" id="PF25917"/>
    </source>
</evidence>
<sequence length="266" mass="28678">MSLQKTWGNIHLTALGAMMLSFLLVGCDDSVAQNAAPPAPTVSAAKVLVKSISQWDSFNGRIEAVESVQLRPRVSGYIDKVNYTDGQEVKKGQVLFTIDDRTYRAALEQAQAALARAKTQASPAQSEANRTDKLVHTNLVSREEWEQRRSAAVQAQADIRAAQAAVDAAQLNLDFTKVTAPIDGRASRALITSGNRSPLATPPACSPPVSQKTVYVYFDVDESTYLHYQNLARRGQGASSDNQALPVEIGPVGEEGYPTGQSGFSR</sequence>
<gene>
    <name evidence="6" type="ORF">KPZU09_76050</name>
</gene>
<evidence type="ECO:0000256" key="1">
    <source>
        <dbReference type="ARBA" id="ARBA00004519"/>
    </source>
</evidence>
<protein>
    <recommendedName>
        <fullName evidence="8">RND efflux system</fullName>
    </recommendedName>
</protein>
<evidence type="ECO:0000313" key="7">
    <source>
        <dbReference type="Proteomes" id="UP000655094"/>
    </source>
</evidence>
<feature type="region of interest" description="Disordered" evidence="3">
    <location>
        <begin position="235"/>
        <end position="266"/>
    </location>
</feature>
<dbReference type="InterPro" id="IPR058625">
    <property type="entry name" value="MdtA-like_BSH"/>
</dbReference>
<dbReference type="Gene3D" id="1.10.287.470">
    <property type="entry name" value="Helix hairpin bin"/>
    <property type="match status" value="1"/>
</dbReference>
<dbReference type="PANTHER" id="PTHR30158:SF26">
    <property type="entry name" value="RESISTANCE-NODULATION-CELL DIVISION (RND) MULTIDRUG EFFLUX MEMBRANE FUSION PROTEIN MEXE"/>
    <property type="match status" value="1"/>
</dbReference>
<dbReference type="AlphaFoldDB" id="A0A919LXD6"/>
<dbReference type="InterPro" id="IPR006143">
    <property type="entry name" value="RND_pump_MFP"/>
</dbReference>
<dbReference type="Pfam" id="PF25917">
    <property type="entry name" value="BSH_RND"/>
    <property type="match status" value="1"/>
</dbReference>
<evidence type="ECO:0008006" key="8">
    <source>
        <dbReference type="Google" id="ProtNLM"/>
    </source>
</evidence>
<dbReference type="GO" id="GO:0046677">
    <property type="term" value="P:response to antibiotic"/>
    <property type="evidence" value="ECO:0007669"/>
    <property type="project" value="TreeGrafter"/>
</dbReference>
<evidence type="ECO:0000256" key="2">
    <source>
        <dbReference type="ARBA" id="ARBA00009477"/>
    </source>
</evidence>
<comment type="caution">
    <text evidence="6">The sequence shown here is derived from an EMBL/GenBank/DDBJ whole genome shotgun (WGS) entry which is preliminary data.</text>
</comment>
<dbReference type="SUPFAM" id="SSF111369">
    <property type="entry name" value="HlyD-like secretion proteins"/>
    <property type="match status" value="1"/>
</dbReference>
<accession>A0A919LXD6</accession>
<evidence type="ECO:0000259" key="4">
    <source>
        <dbReference type="Pfam" id="PF25876"/>
    </source>
</evidence>
<dbReference type="GO" id="GO:0005886">
    <property type="term" value="C:plasma membrane"/>
    <property type="evidence" value="ECO:0007669"/>
    <property type="project" value="TreeGrafter"/>
</dbReference>
<feature type="domain" description="Multidrug resistance protein MdtA-like alpha-helical hairpin" evidence="4">
    <location>
        <begin position="107"/>
        <end position="176"/>
    </location>
</feature>
<dbReference type="Pfam" id="PF25876">
    <property type="entry name" value="HH_MFP_RND"/>
    <property type="match status" value="1"/>
</dbReference>
<comment type="similarity">
    <text evidence="2">Belongs to the membrane fusion protein (MFP) (TC 8.A.1) family.</text>
</comment>
<proteinExistence type="inferred from homology"/>
<dbReference type="PANTHER" id="PTHR30158">
    <property type="entry name" value="ACRA/E-RELATED COMPONENT OF DRUG EFFLUX TRANSPORTER"/>
    <property type="match status" value="1"/>
</dbReference>
<dbReference type="Gene3D" id="2.40.30.170">
    <property type="match status" value="1"/>
</dbReference>
<feature type="domain" description="Multidrug resistance protein MdtA-like barrel-sandwich hybrid" evidence="5">
    <location>
        <begin position="67"/>
        <end position="195"/>
    </location>
</feature>
<evidence type="ECO:0000256" key="3">
    <source>
        <dbReference type="SAM" id="MobiDB-lite"/>
    </source>
</evidence>
<dbReference type="InterPro" id="IPR058624">
    <property type="entry name" value="MdtA-like_HH"/>
</dbReference>
<dbReference type="Proteomes" id="UP000655094">
    <property type="component" value="Unassembled WGS sequence"/>
</dbReference>
<organism evidence="6 7">
    <name type="scientific">Klebsiella pneumoniae</name>
    <dbReference type="NCBI Taxonomy" id="573"/>
    <lineage>
        <taxon>Bacteria</taxon>
        <taxon>Pseudomonadati</taxon>
        <taxon>Pseudomonadota</taxon>
        <taxon>Gammaproteobacteria</taxon>
        <taxon>Enterobacterales</taxon>
        <taxon>Enterobacteriaceae</taxon>
        <taxon>Klebsiella/Raoultella group</taxon>
        <taxon>Klebsiella</taxon>
        <taxon>Klebsiella pneumoniae complex</taxon>
    </lineage>
</organism>
<dbReference type="NCBIfam" id="TIGR01730">
    <property type="entry name" value="RND_mfp"/>
    <property type="match status" value="1"/>
</dbReference>
<comment type="subcellular location">
    <subcellularLocation>
        <location evidence="1">Cell inner membrane</location>
        <topology evidence="1">Lipid-anchor</topology>
    </subcellularLocation>
</comment>
<dbReference type="GO" id="GO:0022857">
    <property type="term" value="F:transmembrane transporter activity"/>
    <property type="evidence" value="ECO:0007669"/>
    <property type="project" value="InterPro"/>
</dbReference>
<evidence type="ECO:0000313" key="6">
    <source>
        <dbReference type="EMBL" id="GHK57869.1"/>
    </source>
</evidence>
<dbReference type="EMBL" id="BNFF01000002">
    <property type="protein sequence ID" value="GHK57869.1"/>
    <property type="molecule type" value="Genomic_DNA"/>
</dbReference>
<name>A0A919LXD6_KLEPN</name>